<comment type="caution">
    <text evidence="1">The sequence shown here is derived from an EMBL/GenBank/DDBJ whole genome shotgun (WGS) entry which is preliminary data.</text>
</comment>
<protein>
    <submittedName>
        <fullName evidence="1">Uncharacterized protein</fullName>
    </submittedName>
</protein>
<reference evidence="1" key="1">
    <citation type="journal article" date="2020" name="Stud. Mycol.">
        <title>101 Dothideomycetes genomes: a test case for predicting lifestyles and emergence of pathogens.</title>
        <authorList>
            <person name="Haridas S."/>
            <person name="Albert R."/>
            <person name="Binder M."/>
            <person name="Bloem J."/>
            <person name="Labutti K."/>
            <person name="Salamov A."/>
            <person name="Andreopoulos B."/>
            <person name="Baker S."/>
            <person name="Barry K."/>
            <person name="Bills G."/>
            <person name="Bluhm B."/>
            <person name="Cannon C."/>
            <person name="Castanera R."/>
            <person name="Culley D."/>
            <person name="Daum C."/>
            <person name="Ezra D."/>
            <person name="Gonzalez J."/>
            <person name="Henrissat B."/>
            <person name="Kuo A."/>
            <person name="Liang C."/>
            <person name="Lipzen A."/>
            <person name="Lutzoni F."/>
            <person name="Magnuson J."/>
            <person name="Mondo S."/>
            <person name="Nolan M."/>
            <person name="Ohm R."/>
            <person name="Pangilinan J."/>
            <person name="Park H.-J."/>
            <person name="Ramirez L."/>
            <person name="Alfaro M."/>
            <person name="Sun H."/>
            <person name="Tritt A."/>
            <person name="Yoshinaga Y."/>
            <person name="Zwiers L.-H."/>
            <person name="Turgeon B."/>
            <person name="Goodwin S."/>
            <person name="Spatafora J."/>
            <person name="Crous P."/>
            <person name="Grigoriev I."/>
        </authorList>
    </citation>
    <scope>NUCLEOTIDE SEQUENCE</scope>
    <source>
        <strain evidence="1">ATCC 200398</strain>
    </source>
</reference>
<name>A0ACB6R8A0_9PLEO</name>
<accession>A0ACB6R8A0</accession>
<evidence type="ECO:0000313" key="2">
    <source>
        <dbReference type="Proteomes" id="UP000799755"/>
    </source>
</evidence>
<sequence>MKFQLPFTHFSETLPSQPSFIPSQDYLLGLRGLLVIQSFLFVFFQTFLPAAVVDSKNTTGPLYQIVLRKTISVLFWNNSLIYSFFILVSARTLALPFLANPNRTVCSSSIFRRGIRLWIPTFVALSLSAAAFSTASTKYISDFLELTNNISTSTPTTFRNFLVYFNSLFDLFWVSKSYASQAANQAFPSGTLWTVSLLFQQSYTIYMTMVIIPYTRNSWRVKALLVFIVTAWWVQSWAWYSVTGLLLADAVQNMNFQRKSQNGFKIGRLRVKMWPIYGLMVTAGVLMQYLFIAWRPEYRNQELKGHTGLYNSGSLNESVDLDQPQARDDNYLIVLGVMLFVETHAALQKVLRWKVFTELGRRSLSIFLVQALMIYTAGIKLYMRLHALGSNHEVATLVCFIVCLPLVALVSEVFYRVVDIPSVAVAKETWAWIKK</sequence>
<gene>
    <name evidence="1" type="ORF">BDR25DRAFT_384401</name>
</gene>
<evidence type="ECO:0000313" key="1">
    <source>
        <dbReference type="EMBL" id="KAF2474970.1"/>
    </source>
</evidence>
<keyword evidence="2" id="KW-1185">Reference proteome</keyword>
<dbReference type="Proteomes" id="UP000799755">
    <property type="component" value="Unassembled WGS sequence"/>
</dbReference>
<organism evidence="1 2">
    <name type="scientific">Lindgomyces ingoldianus</name>
    <dbReference type="NCBI Taxonomy" id="673940"/>
    <lineage>
        <taxon>Eukaryota</taxon>
        <taxon>Fungi</taxon>
        <taxon>Dikarya</taxon>
        <taxon>Ascomycota</taxon>
        <taxon>Pezizomycotina</taxon>
        <taxon>Dothideomycetes</taxon>
        <taxon>Pleosporomycetidae</taxon>
        <taxon>Pleosporales</taxon>
        <taxon>Lindgomycetaceae</taxon>
        <taxon>Lindgomyces</taxon>
    </lineage>
</organism>
<dbReference type="EMBL" id="MU003497">
    <property type="protein sequence ID" value="KAF2474970.1"/>
    <property type="molecule type" value="Genomic_DNA"/>
</dbReference>
<proteinExistence type="predicted"/>